<dbReference type="GO" id="GO:0050660">
    <property type="term" value="F:flavin adenine dinucleotide binding"/>
    <property type="evidence" value="ECO:0007669"/>
    <property type="project" value="TreeGrafter"/>
</dbReference>
<dbReference type="OrthoDB" id="8671611at2"/>
<dbReference type="RefSeq" id="WP_079537062.1">
    <property type="nucleotide sequence ID" value="NZ_LT670844.1"/>
</dbReference>
<gene>
    <name evidence="2" type="ORF">SAMN05444159_0863</name>
</gene>
<evidence type="ECO:0000313" key="3">
    <source>
        <dbReference type="Proteomes" id="UP000189935"/>
    </source>
</evidence>
<dbReference type="Pfam" id="PF13738">
    <property type="entry name" value="Pyr_redox_3"/>
    <property type="match status" value="1"/>
</dbReference>
<dbReference type="InterPro" id="IPR050982">
    <property type="entry name" value="Auxin_biosynth/cation_transpt"/>
</dbReference>
<dbReference type="AlphaFoldDB" id="A0A1M6K3P6"/>
<sequence length="487" mass="54710">MIATKATNPGLAELEQRVRFELDCLGYPTRQWMVPRRRNGTLVHDVVIVGGGQSGISIAFRLMRERITNLRVLDRNPEGFEGPWLTFARMRQLRTPKIVTGPDLGIPGLSARAWWQAQFGERSWEGLDKIPRELWQAYLLWVRKTVGIEVSNETEVTDIEPLDDLLVVHARRGSETERLLARKVVLATGMEGSGRWVVPAAIAEALPRDRYAHTSDQINFASLAGKSVAVIGAGASAFDNAAMALENGAASVELFVRRKQLPTVNPNRWMEFAGFLRHFGDLDDARKWRFMKLIFDMNQPPPQETFVRCTRFKNFSIRLGCPIERIRFDGDKIALTASQGTKAFDFLIAGTGFAVDLAARPELARFHDKIACWSDRYHPPDGEEHPLLGAYPYLSPNFQFTEKTEGAAPYLANIFSYTFAAMPSLACSAGISALKFGLDRIATGMSRRLFIEDADAHLQSLRDYDEQELDITAGSEPQKFSRNNQTW</sequence>
<dbReference type="PRINTS" id="PR00368">
    <property type="entry name" value="FADPNR"/>
</dbReference>
<dbReference type="PANTHER" id="PTHR43539">
    <property type="entry name" value="FLAVIN-BINDING MONOOXYGENASE-LIKE PROTEIN (AFU_ORTHOLOGUE AFUA_4G09220)"/>
    <property type="match status" value="1"/>
</dbReference>
<name>A0A1M6K3P6_9BRAD</name>
<evidence type="ECO:0000256" key="1">
    <source>
        <dbReference type="ARBA" id="ARBA00023002"/>
    </source>
</evidence>
<proteinExistence type="predicted"/>
<reference evidence="2 3" key="1">
    <citation type="submission" date="2016-11" db="EMBL/GenBank/DDBJ databases">
        <authorList>
            <person name="Jaros S."/>
            <person name="Januszkiewicz K."/>
            <person name="Wedrychowicz H."/>
        </authorList>
    </citation>
    <scope>NUCLEOTIDE SEQUENCE [LARGE SCALE GENOMIC DNA]</scope>
    <source>
        <strain evidence="2 3">GAS499</strain>
    </source>
</reference>
<evidence type="ECO:0000313" key="2">
    <source>
        <dbReference type="EMBL" id="SHJ53544.1"/>
    </source>
</evidence>
<dbReference type="Gene3D" id="3.50.50.60">
    <property type="entry name" value="FAD/NAD(P)-binding domain"/>
    <property type="match status" value="1"/>
</dbReference>
<keyword evidence="1" id="KW-0560">Oxidoreductase</keyword>
<accession>A0A1M6K3P6</accession>
<evidence type="ECO:0008006" key="4">
    <source>
        <dbReference type="Google" id="ProtNLM"/>
    </source>
</evidence>
<dbReference type="SUPFAM" id="SSF51905">
    <property type="entry name" value="FAD/NAD(P)-binding domain"/>
    <property type="match status" value="2"/>
</dbReference>
<dbReference type="InterPro" id="IPR036188">
    <property type="entry name" value="FAD/NAD-bd_sf"/>
</dbReference>
<dbReference type="GO" id="GO:0004497">
    <property type="term" value="F:monooxygenase activity"/>
    <property type="evidence" value="ECO:0007669"/>
    <property type="project" value="TreeGrafter"/>
</dbReference>
<dbReference type="Proteomes" id="UP000189935">
    <property type="component" value="Chromosome I"/>
</dbReference>
<protein>
    <recommendedName>
        <fullName evidence="4">Cation diffusion facilitator CzcD-associated flavoprotein CzcO</fullName>
    </recommendedName>
</protein>
<dbReference type="EMBL" id="LT670844">
    <property type="protein sequence ID" value="SHJ53544.1"/>
    <property type="molecule type" value="Genomic_DNA"/>
</dbReference>
<organism evidence="2 3">
    <name type="scientific">Bradyrhizobium lablabi</name>
    <dbReference type="NCBI Taxonomy" id="722472"/>
    <lineage>
        <taxon>Bacteria</taxon>
        <taxon>Pseudomonadati</taxon>
        <taxon>Pseudomonadota</taxon>
        <taxon>Alphaproteobacteria</taxon>
        <taxon>Hyphomicrobiales</taxon>
        <taxon>Nitrobacteraceae</taxon>
        <taxon>Bradyrhizobium</taxon>
    </lineage>
</organism>
<dbReference type="PANTHER" id="PTHR43539:SF91">
    <property type="entry name" value="FAD-DEPENDENT URATE HYDROXYLASE"/>
    <property type="match status" value="1"/>
</dbReference>